<dbReference type="NCBIfam" id="TIGR00305">
    <property type="entry name" value="putative toxin-antitoxin system toxin component, PIN family"/>
    <property type="match status" value="1"/>
</dbReference>
<dbReference type="InterPro" id="IPR029060">
    <property type="entry name" value="PIN-like_dom_sf"/>
</dbReference>
<dbReference type="PANTHER" id="PTHR34610:SF3">
    <property type="entry name" value="SSL7007 PROTEIN"/>
    <property type="match status" value="1"/>
</dbReference>
<dbReference type="OrthoDB" id="9802272at2"/>
<accession>A0A1E7W6M8</accession>
<dbReference type="PANTHER" id="PTHR34610">
    <property type="entry name" value="SSL7007 PROTEIN"/>
    <property type="match status" value="1"/>
</dbReference>
<dbReference type="EMBL" id="LROM01000152">
    <property type="protein sequence ID" value="OEZ91633.1"/>
    <property type="molecule type" value="Genomic_DNA"/>
</dbReference>
<dbReference type="SUPFAM" id="SSF88723">
    <property type="entry name" value="PIN domain-like"/>
    <property type="match status" value="1"/>
</dbReference>
<dbReference type="InterPro" id="IPR002850">
    <property type="entry name" value="PIN_toxin-like"/>
</dbReference>
<name>A0A1E7W6M8_9BURK</name>
<evidence type="ECO:0000313" key="2">
    <source>
        <dbReference type="EMBL" id="OEZ91633.1"/>
    </source>
</evidence>
<proteinExistence type="predicted"/>
<dbReference type="Pfam" id="PF13470">
    <property type="entry name" value="PIN_3"/>
    <property type="match status" value="1"/>
</dbReference>
<protein>
    <recommendedName>
        <fullName evidence="1">PIN domain-containing protein</fullName>
    </recommendedName>
</protein>
<feature type="domain" description="PIN" evidence="1">
    <location>
        <begin position="6"/>
        <end position="117"/>
    </location>
</feature>
<organism evidence="2 3">
    <name type="scientific">Duganella phyllosphaerae</name>
    <dbReference type="NCBI Taxonomy" id="762836"/>
    <lineage>
        <taxon>Bacteria</taxon>
        <taxon>Pseudomonadati</taxon>
        <taxon>Pseudomonadota</taxon>
        <taxon>Betaproteobacteria</taxon>
        <taxon>Burkholderiales</taxon>
        <taxon>Oxalobacteraceae</taxon>
        <taxon>Telluria group</taxon>
        <taxon>Duganella</taxon>
    </lineage>
</organism>
<dbReference type="Proteomes" id="UP000175989">
    <property type="component" value="Unassembled WGS sequence"/>
</dbReference>
<dbReference type="AlphaFoldDB" id="A0A1E7W6M8"/>
<dbReference type="InterPro" id="IPR002716">
    <property type="entry name" value="PIN_dom"/>
</dbReference>
<reference evidence="3" key="1">
    <citation type="journal article" date="2016" name="Front. Microbiol.">
        <title>Molecular Keys to the Janthinobacterium and Duganella spp. Interaction with the Plant Pathogen Fusarium graminearum.</title>
        <authorList>
            <person name="Haack F.S."/>
            <person name="Poehlein A."/>
            <person name="Kroger C."/>
            <person name="Voigt C.A."/>
            <person name="Piepenbring M."/>
            <person name="Bode H.B."/>
            <person name="Daniel R."/>
            <person name="Schafer W."/>
            <person name="Streit W.R."/>
        </authorList>
    </citation>
    <scope>NUCLEOTIDE SEQUENCE [LARGE SCALE GENOMIC DNA]</scope>
    <source>
        <strain evidence="3">T54</strain>
    </source>
</reference>
<keyword evidence="3" id="KW-1185">Reference proteome</keyword>
<comment type="caution">
    <text evidence="2">The sequence shown here is derived from an EMBL/GenBank/DDBJ whole genome shotgun (WGS) entry which is preliminary data.</text>
</comment>
<dbReference type="PATRIC" id="fig|762836.4.peg.5389"/>
<sequence length="152" mass="17281">MIPVPRIVIDTNVCLDLFVFKDPRWAALLDALETGKVEAVTRWDCRDEYNIVLHYKHLPLDDDSRPLAAARFDELIKVVAPAESGVRLPVCTDRDDQKFLEVARDARASVLITKDKALLKLGKRLVKAGMFQVVVPEKWSLEVDVHPLTHNR</sequence>
<evidence type="ECO:0000259" key="1">
    <source>
        <dbReference type="Pfam" id="PF13470"/>
    </source>
</evidence>
<dbReference type="RefSeq" id="WP_070252093.1">
    <property type="nucleotide sequence ID" value="NZ_LROM01000152.1"/>
</dbReference>
<evidence type="ECO:0000313" key="3">
    <source>
        <dbReference type="Proteomes" id="UP000175989"/>
    </source>
</evidence>
<gene>
    <name evidence="2" type="ORF">DUPY_52460</name>
</gene>